<dbReference type="InterPro" id="IPR058548">
    <property type="entry name" value="MlaB-like_STAS"/>
</dbReference>
<proteinExistence type="predicted"/>
<evidence type="ECO:0000313" key="5">
    <source>
        <dbReference type="Proteomes" id="UP001221328"/>
    </source>
</evidence>
<name>A0ABT5G573_9ACTN</name>
<dbReference type="RefSeq" id="WP_272178219.1">
    <property type="nucleotide sequence ID" value="NZ_JAQOSK010000019.1"/>
</dbReference>
<feature type="domain" description="ANTAR" evidence="3">
    <location>
        <begin position="152"/>
        <end position="213"/>
    </location>
</feature>
<accession>A0ABT5G573</accession>
<evidence type="ECO:0000259" key="2">
    <source>
        <dbReference type="PROSITE" id="PS50801"/>
    </source>
</evidence>
<dbReference type="SUPFAM" id="SSF52091">
    <property type="entry name" value="SpoIIaa-like"/>
    <property type="match status" value="1"/>
</dbReference>
<protein>
    <submittedName>
        <fullName evidence="4">ANTAR domain-containing protein</fullName>
    </submittedName>
</protein>
<reference evidence="4 5" key="1">
    <citation type="journal article" date="2015" name="Int. J. Syst. Evol. Microbiol.">
        <title>Streptomyces gilvifuscus sp. nov., an actinomycete that produces antibacterial compounds isolated from soil.</title>
        <authorList>
            <person name="Nguyen T.M."/>
            <person name="Kim J."/>
        </authorList>
    </citation>
    <scope>NUCLEOTIDE SEQUENCE [LARGE SCALE GENOMIC DNA]</scope>
    <source>
        <strain evidence="4 5">T113</strain>
    </source>
</reference>
<dbReference type="InterPro" id="IPR011006">
    <property type="entry name" value="CheY-like_superfamily"/>
</dbReference>
<organism evidence="4 5">
    <name type="scientific">Streptomyces gilvifuscus</name>
    <dbReference type="NCBI Taxonomy" id="1550617"/>
    <lineage>
        <taxon>Bacteria</taxon>
        <taxon>Bacillati</taxon>
        <taxon>Actinomycetota</taxon>
        <taxon>Actinomycetes</taxon>
        <taxon>Kitasatosporales</taxon>
        <taxon>Streptomycetaceae</taxon>
        <taxon>Streptomyces</taxon>
    </lineage>
</organism>
<gene>
    <name evidence="4" type="ORF">PO587_36615</name>
</gene>
<dbReference type="SUPFAM" id="SSF52172">
    <property type="entry name" value="CheY-like"/>
    <property type="match status" value="1"/>
</dbReference>
<sequence>MPESADSAQPLTIQESPGQVSDDGPRTGAPCLATIESVADGDRVLVTVRGELDVGGAGLRTALGDVLDRSAAGLDLDLTALGFCDCGGLNILLDLRRQALAQGKTVGVRACGPAVTRLFELTGTRELFAPSGPGGRRDEPVAEAPVRRANVDQELRTEVAQLRRAMRTRPAVDVARGILMATFGLSADAAWTVLVTASQDSNIKLHQLAQDLMEAVDGARLSGEVRQRMAEAVAKVRERSDGTRPQLR</sequence>
<dbReference type="EMBL" id="JAQOSK010000019">
    <property type="protein sequence ID" value="MDC2959963.1"/>
    <property type="molecule type" value="Genomic_DNA"/>
</dbReference>
<evidence type="ECO:0000259" key="3">
    <source>
        <dbReference type="PROSITE" id="PS50921"/>
    </source>
</evidence>
<dbReference type="InterPro" id="IPR036513">
    <property type="entry name" value="STAS_dom_sf"/>
</dbReference>
<dbReference type="Proteomes" id="UP001221328">
    <property type="component" value="Unassembled WGS sequence"/>
</dbReference>
<dbReference type="SMART" id="SM01012">
    <property type="entry name" value="ANTAR"/>
    <property type="match status" value="1"/>
</dbReference>
<feature type="region of interest" description="Disordered" evidence="1">
    <location>
        <begin position="1"/>
        <end position="27"/>
    </location>
</feature>
<dbReference type="InterPro" id="IPR036388">
    <property type="entry name" value="WH-like_DNA-bd_sf"/>
</dbReference>
<keyword evidence="5" id="KW-1185">Reference proteome</keyword>
<evidence type="ECO:0000313" key="4">
    <source>
        <dbReference type="EMBL" id="MDC2959963.1"/>
    </source>
</evidence>
<dbReference type="Pfam" id="PF03861">
    <property type="entry name" value="ANTAR"/>
    <property type="match status" value="1"/>
</dbReference>
<evidence type="ECO:0000256" key="1">
    <source>
        <dbReference type="SAM" id="MobiDB-lite"/>
    </source>
</evidence>
<feature type="compositionally biased region" description="Polar residues" evidence="1">
    <location>
        <begin position="1"/>
        <end position="19"/>
    </location>
</feature>
<dbReference type="Pfam" id="PF13466">
    <property type="entry name" value="STAS_2"/>
    <property type="match status" value="1"/>
</dbReference>
<dbReference type="PROSITE" id="PS50921">
    <property type="entry name" value="ANTAR"/>
    <property type="match status" value="1"/>
</dbReference>
<dbReference type="Gene3D" id="3.30.750.24">
    <property type="entry name" value="STAS domain"/>
    <property type="match status" value="1"/>
</dbReference>
<dbReference type="InterPro" id="IPR002645">
    <property type="entry name" value="STAS_dom"/>
</dbReference>
<dbReference type="PROSITE" id="PS50801">
    <property type="entry name" value="STAS"/>
    <property type="match status" value="1"/>
</dbReference>
<dbReference type="Gene3D" id="1.10.10.10">
    <property type="entry name" value="Winged helix-like DNA-binding domain superfamily/Winged helix DNA-binding domain"/>
    <property type="match status" value="1"/>
</dbReference>
<dbReference type="CDD" id="cd07043">
    <property type="entry name" value="STAS_anti-anti-sigma_factors"/>
    <property type="match status" value="1"/>
</dbReference>
<comment type="caution">
    <text evidence="4">The sequence shown here is derived from an EMBL/GenBank/DDBJ whole genome shotgun (WGS) entry which is preliminary data.</text>
</comment>
<feature type="domain" description="STAS" evidence="2">
    <location>
        <begin position="59"/>
        <end position="123"/>
    </location>
</feature>
<dbReference type="InterPro" id="IPR005561">
    <property type="entry name" value="ANTAR"/>
</dbReference>